<accession>A0ABS2UAL6</accession>
<evidence type="ECO:0000313" key="9">
    <source>
        <dbReference type="EMBL" id="MBM9576272.1"/>
    </source>
</evidence>
<gene>
    <name evidence="9" type="ORF">JWG45_03805</name>
</gene>
<evidence type="ECO:0000256" key="7">
    <source>
        <dbReference type="SAM" id="Phobius"/>
    </source>
</evidence>
<sequence length="279" mass="32131">MEINFLFLGDLTSTQRSLILIAGFVFAWFLELVFGLPKSLKNKLYHSRINLIFWLTTFVINLILAGLIVTIVSFSISRGYGILQIFGIQGWSAVFFSILFLDFFAVYLTHLLEHKIPFLWRFHIVHHSDVSVDVSTALRHHPGEALLRAFTTALGVGILGASIEILILYQTLSGLFAQLTHIDTRLPKRLERFFSLVLITPGLHKIHHHFKQPYSDRNYGNIFSFWDRMFGTFSIHEIQEVVYGIDILKKSETREKSIMSLLKLPFVYENEIQNDPSSL</sequence>
<keyword evidence="4" id="KW-0560">Oxidoreductase</keyword>
<evidence type="ECO:0000256" key="1">
    <source>
        <dbReference type="ARBA" id="ARBA00004127"/>
    </source>
</evidence>
<dbReference type="InterPro" id="IPR006694">
    <property type="entry name" value="Fatty_acid_hydroxylase"/>
</dbReference>
<dbReference type="Pfam" id="PF04116">
    <property type="entry name" value="FA_hydroxylase"/>
    <property type="match status" value="1"/>
</dbReference>
<evidence type="ECO:0000256" key="4">
    <source>
        <dbReference type="ARBA" id="ARBA00023002"/>
    </source>
</evidence>
<keyword evidence="2 7" id="KW-0812">Transmembrane</keyword>
<keyword evidence="3 7" id="KW-1133">Transmembrane helix</keyword>
<keyword evidence="10" id="KW-1185">Reference proteome</keyword>
<evidence type="ECO:0000256" key="5">
    <source>
        <dbReference type="ARBA" id="ARBA00023098"/>
    </source>
</evidence>
<dbReference type="PANTHER" id="PTHR21624">
    <property type="entry name" value="STEROL DESATURASE-RELATED PROTEIN"/>
    <property type="match status" value="1"/>
</dbReference>
<feature type="transmembrane region" description="Helical" evidence="7">
    <location>
        <begin position="49"/>
        <end position="76"/>
    </location>
</feature>
<protein>
    <submittedName>
        <fullName evidence="9">Sterol desaturase family protein</fullName>
    </submittedName>
</protein>
<feature type="transmembrane region" description="Helical" evidence="7">
    <location>
        <begin position="18"/>
        <end position="37"/>
    </location>
</feature>
<feature type="transmembrane region" description="Helical" evidence="7">
    <location>
        <begin position="145"/>
        <end position="169"/>
    </location>
</feature>
<evidence type="ECO:0000313" key="10">
    <source>
        <dbReference type="Proteomes" id="UP000724686"/>
    </source>
</evidence>
<evidence type="ECO:0000259" key="8">
    <source>
        <dbReference type="Pfam" id="PF04116"/>
    </source>
</evidence>
<dbReference type="EMBL" id="JAFFPU010000016">
    <property type="protein sequence ID" value="MBM9576272.1"/>
    <property type="molecule type" value="Genomic_DNA"/>
</dbReference>
<feature type="transmembrane region" description="Helical" evidence="7">
    <location>
        <begin position="88"/>
        <end position="112"/>
    </location>
</feature>
<dbReference type="RefSeq" id="WP_205278460.1">
    <property type="nucleotide sequence ID" value="NZ_JAFFPU010000016.1"/>
</dbReference>
<evidence type="ECO:0000256" key="3">
    <source>
        <dbReference type="ARBA" id="ARBA00022989"/>
    </source>
</evidence>
<dbReference type="InterPro" id="IPR051689">
    <property type="entry name" value="Sterol_desaturase/TMEM195"/>
</dbReference>
<organism evidence="9 10">
    <name type="scientific">Leptospira ainlahdjerensis</name>
    <dbReference type="NCBI Taxonomy" id="2810033"/>
    <lineage>
        <taxon>Bacteria</taxon>
        <taxon>Pseudomonadati</taxon>
        <taxon>Spirochaetota</taxon>
        <taxon>Spirochaetia</taxon>
        <taxon>Leptospirales</taxon>
        <taxon>Leptospiraceae</taxon>
        <taxon>Leptospira</taxon>
    </lineage>
</organism>
<name>A0ABS2UAL6_9LEPT</name>
<proteinExistence type="predicted"/>
<comment type="caution">
    <text evidence="9">The sequence shown here is derived from an EMBL/GenBank/DDBJ whole genome shotgun (WGS) entry which is preliminary data.</text>
</comment>
<dbReference type="Proteomes" id="UP000724686">
    <property type="component" value="Unassembled WGS sequence"/>
</dbReference>
<reference evidence="9 10" key="1">
    <citation type="submission" date="2021-02" db="EMBL/GenBank/DDBJ databases">
        <title>Leptospira ainlahdjerensis sp. nov., Leptospira ainazelensis sp. nov., Leptospira abararensis sp. nov. and Leptospira chreensis sp. nov., four new species isolated from water sources in Algeria.</title>
        <authorList>
            <person name="Amara Korba A."/>
            <person name="Kainiu M."/>
            <person name="Vincent A.T."/>
            <person name="Mariet J.-F."/>
            <person name="Veyrier F.J."/>
            <person name="Goarant C."/>
            <person name="Picardeau M."/>
        </authorList>
    </citation>
    <scope>NUCLEOTIDE SEQUENCE [LARGE SCALE GENOMIC DNA]</scope>
    <source>
        <strain evidence="9 10">201903070</strain>
    </source>
</reference>
<keyword evidence="6 7" id="KW-0472">Membrane</keyword>
<dbReference type="PANTHER" id="PTHR21624:SF1">
    <property type="entry name" value="ALKYLGLYCEROL MONOOXYGENASE"/>
    <property type="match status" value="1"/>
</dbReference>
<comment type="subcellular location">
    <subcellularLocation>
        <location evidence="1">Endomembrane system</location>
        <topology evidence="1">Multi-pass membrane protein</topology>
    </subcellularLocation>
</comment>
<evidence type="ECO:0000256" key="2">
    <source>
        <dbReference type="ARBA" id="ARBA00022692"/>
    </source>
</evidence>
<feature type="domain" description="Fatty acid hydroxylase" evidence="8">
    <location>
        <begin position="98"/>
        <end position="232"/>
    </location>
</feature>
<keyword evidence="5" id="KW-0443">Lipid metabolism</keyword>
<evidence type="ECO:0000256" key="6">
    <source>
        <dbReference type="ARBA" id="ARBA00023136"/>
    </source>
</evidence>